<dbReference type="PANTHER" id="PTHR12873:SF0">
    <property type="entry name" value="TWINKLE MTDNA HELICASE"/>
    <property type="match status" value="1"/>
</dbReference>
<dbReference type="GO" id="GO:0005524">
    <property type="term" value="F:ATP binding"/>
    <property type="evidence" value="ECO:0007669"/>
    <property type="project" value="InterPro"/>
</dbReference>
<dbReference type="SUPFAM" id="SSF52540">
    <property type="entry name" value="P-loop containing nucleoside triphosphate hydrolases"/>
    <property type="match status" value="1"/>
</dbReference>
<feature type="domain" description="SF4 helicase" evidence="1">
    <location>
        <begin position="269"/>
        <end position="526"/>
    </location>
</feature>
<dbReference type="PANTHER" id="PTHR12873">
    <property type="entry name" value="T7-LIKE MITOCHONDRIAL DNA HELICASE"/>
    <property type="match status" value="1"/>
</dbReference>
<reference evidence="2" key="1">
    <citation type="journal article" date="2010" name="Science">
        <title>Plasticity of animal genome architecture unmasked by rapid evolution of a pelagic tunicate.</title>
        <authorList>
            <person name="Denoeud F."/>
            <person name="Henriet S."/>
            <person name="Mungpakdee S."/>
            <person name="Aury J.M."/>
            <person name="Da Silva C."/>
            <person name="Brinkmann H."/>
            <person name="Mikhaleva J."/>
            <person name="Olsen L.C."/>
            <person name="Jubin C."/>
            <person name="Canestro C."/>
            <person name="Bouquet J.M."/>
            <person name="Danks G."/>
            <person name="Poulain J."/>
            <person name="Campsteijn C."/>
            <person name="Adamski M."/>
            <person name="Cross I."/>
            <person name="Yadetie F."/>
            <person name="Muffato M."/>
            <person name="Louis A."/>
            <person name="Butcher S."/>
            <person name="Tsagkogeorga G."/>
            <person name="Konrad A."/>
            <person name="Singh S."/>
            <person name="Jensen M.F."/>
            <person name="Cong E.H."/>
            <person name="Eikeseth-Otteraa H."/>
            <person name="Noel B."/>
            <person name="Anthouard V."/>
            <person name="Porcel B.M."/>
            <person name="Kachouri-Lafond R."/>
            <person name="Nishino A."/>
            <person name="Ugolini M."/>
            <person name="Chourrout P."/>
            <person name="Nishida H."/>
            <person name="Aasland R."/>
            <person name="Huzurbazar S."/>
            <person name="Westhof E."/>
            <person name="Delsuc F."/>
            <person name="Lehrach H."/>
            <person name="Reinhardt R."/>
            <person name="Weissenbach J."/>
            <person name="Roy S.W."/>
            <person name="Artiguenave F."/>
            <person name="Postlethwait J.H."/>
            <person name="Manak J.R."/>
            <person name="Thompson E.M."/>
            <person name="Jaillon O."/>
            <person name="Du Pasquier L."/>
            <person name="Boudinot P."/>
            <person name="Liberles D.A."/>
            <person name="Volff J.N."/>
            <person name="Philippe H."/>
            <person name="Lenhard B."/>
            <person name="Roest Crollius H."/>
            <person name="Wincker P."/>
            <person name="Chourrout D."/>
        </authorList>
    </citation>
    <scope>NUCLEOTIDE SEQUENCE [LARGE SCALE GENOMIC DNA]</scope>
</reference>
<dbReference type="InterPro" id="IPR027032">
    <property type="entry name" value="Twinkle-like"/>
</dbReference>
<dbReference type="EMBL" id="FN653019">
    <property type="protein sequence ID" value="CBY22848.1"/>
    <property type="molecule type" value="Genomic_DNA"/>
</dbReference>
<dbReference type="InParanoid" id="E4WYT3"/>
<name>E4WYT3_OIKDI</name>
<gene>
    <name evidence="2" type="ORF">GSOID_T00013623001</name>
</gene>
<accession>E4WYT3</accession>
<protein>
    <recommendedName>
        <fullName evidence="1">SF4 helicase domain-containing protein</fullName>
    </recommendedName>
</protein>
<dbReference type="InterPro" id="IPR027417">
    <property type="entry name" value="P-loop_NTPase"/>
</dbReference>
<organism evidence="2">
    <name type="scientific">Oikopleura dioica</name>
    <name type="common">Tunicate</name>
    <dbReference type="NCBI Taxonomy" id="34765"/>
    <lineage>
        <taxon>Eukaryota</taxon>
        <taxon>Metazoa</taxon>
        <taxon>Chordata</taxon>
        <taxon>Tunicata</taxon>
        <taxon>Appendicularia</taxon>
        <taxon>Copelata</taxon>
        <taxon>Oikopleuridae</taxon>
        <taxon>Oikopleura</taxon>
    </lineage>
</organism>
<proteinExistence type="predicted"/>
<dbReference type="GO" id="GO:0043139">
    <property type="term" value="F:5'-3' DNA helicase activity"/>
    <property type="evidence" value="ECO:0007669"/>
    <property type="project" value="InterPro"/>
</dbReference>
<dbReference type="InterPro" id="IPR007694">
    <property type="entry name" value="DNA_helicase_DnaB-like_C"/>
</dbReference>
<dbReference type="PROSITE" id="PS51199">
    <property type="entry name" value="SF4_HELICASE"/>
    <property type="match status" value="1"/>
</dbReference>
<keyword evidence="3" id="KW-1185">Reference proteome</keyword>
<evidence type="ECO:0000313" key="3">
    <source>
        <dbReference type="Proteomes" id="UP000001307"/>
    </source>
</evidence>
<dbReference type="Proteomes" id="UP000001307">
    <property type="component" value="Unassembled WGS sequence"/>
</dbReference>
<dbReference type="CDD" id="cd01122">
    <property type="entry name" value="Twinkle_C"/>
    <property type="match status" value="1"/>
</dbReference>
<evidence type="ECO:0000259" key="1">
    <source>
        <dbReference type="PROSITE" id="PS51199"/>
    </source>
</evidence>
<dbReference type="AlphaFoldDB" id="E4WYT3"/>
<dbReference type="Gene3D" id="3.40.50.300">
    <property type="entry name" value="P-loop containing nucleotide triphosphate hydrolases"/>
    <property type="match status" value="1"/>
</dbReference>
<dbReference type="OrthoDB" id="275278at2759"/>
<evidence type="ECO:0000313" key="2">
    <source>
        <dbReference type="EMBL" id="CBY22848.1"/>
    </source>
</evidence>
<sequence length="582" mass="66742">MRSCTQNYLRNIVRKRKSSHFPDDNLRLYGNRETYFCKKLGALYHFKEAKELLEKSKIIEGDYEAKFQAILDEHEVKFPLPMSQIYYKNVERLKFLKSNGVLFVDIPFHDDQAFLTDVNIHAVKIFDSPDHFSYIPKSNNHNYAGLFSWREYDRVIVVEDEWDALCLEAIAAKIQKGVLPISGGLNSSLFKKSILEQKKEIIIWPGQLIAKYSEIFESLDDSKITTVSSSIPRPKLHRSTLTLLNVLIRETGDVVNLGANMARAFAQSQTAADSIKFSRFSMLNECMGGLRKGELTLFSGHTGKGKTTFLSEYSIDLALNGAKTLWCSFEMKLEALQNMQAMQLCQKSSEDCQMEYEFVQEKLGNLGILALNSEPGSMDPNELIDKLKELIENHGIDHIIIDNMQFLIFGSSADDAYMSQDNTIRMLRELATFTDVHITVICHPRKTSNVSKKDGYAFLTEYDLSGRARSVQESDNVIILQTSQDIESGVRKDWIQIHKCRHGELGKIGVKYNRDTKTYLQESDWPYIFDFSDGYDDFLNDRVELTNTVDFCLPDKRVERLKDFLDEESVDLFLDENANCED</sequence>
<dbReference type="Pfam" id="PF13481">
    <property type="entry name" value="AAA_25"/>
    <property type="match status" value="1"/>
</dbReference>
<dbReference type="GO" id="GO:0006264">
    <property type="term" value="P:mitochondrial DNA replication"/>
    <property type="evidence" value="ECO:0007669"/>
    <property type="project" value="TreeGrafter"/>
</dbReference>
<dbReference type="GO" id="GO:0003697">
    <property type="term" value="F:single-stranded DNA binding"/>
    <property type="evidence" value="ECO:0007669"/>
    <property type="project" value="InterPro"/>
</dbReference>
<dbReference type="GO" id="GO:0005739">
    <property type="term" value="C:mitochondrion"/>
    <property type="evidence" value="ECO:0007669"/>
    <property type="project" value="TreeGrafter"/>
</dbReference>